<keyword evidence="14" id="KW-1185">Reference proteome</keyword>
<evidence type="ECO:0000256" key="1">
    <source>
        <dbReference type="ARBA" id="ARBA00004571"/>
    </source>
</evidence>
<keyword evidence="6 8" id="KW-0472">Membrane</keyword>
<evidence type="ECO:0000256" key="2">
    <source>
        <dbReference type="ARBA" id="ARBA00022448"/>
    </source>
</evidence>
<keyword evidence="4 8" id="KW-0812">Transmembrane</keyword>
<keyword evidence="10" id="KW-0732">Signal</keyword>
<feature type="chain" id="PRO_5011691367" evidence="10">
    <location>
        <begin position="26"/>
        <end position="887"/>
    </location>
</feature>
<keyword evidence="2 8" id="KW-0813">Transport</keyword>
<dbReference type="GO" id="GO:0009279">
    <property type="term" value="C:cell outer membrane"/>
    <property type="evidence" value="ECO:0007669"/>
    <property type="project" value="UniProtKB-SubCell"/>
</dbReference>
<dbReference type="Pfam" id="PF00593">
    <property type="entry name" value="TonB_dep_Rec_b-barrel"/>
    <property type="match status" value="1"/>
</dbReference>
<dbReference type="InterPro" id="IPR000531">
    <property type="entry name" value="Beta-barrel_TonB"/>
</dbReference>
<reference evidence="14" key="1">
    <citation type="submission" date="2016-10" db="EMBL/GenBank/DDBJ databases">
        <authorList>
            <person name="Varghese N."/>
            <person name="Submissions S."/>
        </authorList>
    </citation>
    <scope>NUCLEOTIDE SEQUENCE [LARGE SCALE GENOMIC DNA]</scope>
    <source>
        <strain evidence="14">DSM 17616</strain>
    </source>
</reference>
<keyword evidence="7 8" id="KW-0998">Cell outer membrane</keyword>
<gene>
    <name evidence="13" type="ORF">SAMN05660691_01805</name>
</gene>
<proteinExistence type="inferred from homology"/>
<accession>A0A1H6LH01</accession>
<dbReference type="SUPFAM" id="SSF56935">
    <property type="entry name" value="Porins"/>
    <property type="match status" value="1"/>
</dbReference>
<dbReference type="PROSITE" id="PS52016">
    <property type="entry name" value="TONB_DEPENDENT_REC_3"/>
    <property type="match status" value="1"/>
</dbReference>
<name>A0A1H6LH01_9GAMM</name>
<evidence type="ECO:0000256" key="6">
    <source>
        <dbReference type="ARBA" id="ARBA00023136"/>
    </source>
</evidence>
<evidence type="ECO:0000313" key="13">
    <source>
        <dbReference type="EMBL" id="SEH85345.1"/>
    </source>
</evidence>
<dbReference type="STRING" id="173990.SAMN05660691_01805"/>
<organism evidence="13 14">
    <name type="scientific">Rheinheimera pacifica</name>
    <dbReference type="NCBI Taxonomy" id="173990"/>
    <lineage>
        <taxon>Bacteria</taxon>
        <taxon>Pseudomonadati</taxon>
        <taxon>Pseudomonadota</taxon>
        <taxon>Gammaproteobacteria</taxon>
        <taxon>Chromatiales</taxon>
        <taxon>Chromatiaceae</taxon>
        <taxon>Rheinheimera</taxon>
    </lineage>
</organism>
<dbReference type="Pfam" id="PF07715">
    <property type="entry name" value="Plug"/>
    <property type="match status" value="1"/>
</dbReference>
<dbReference type="InterPro" id="IPR010104">
    <property type="entry name" value="TonB_rcpt_bac"/>
</dbReference>
<evidence type="ECO:0000313" key="14">
    <source>
        <dbReference type="Proteomes" id="UP000199371"/>
    </source>
</evidence>
<dbReference type="EMBL" id="FNXF01000005">
    <property type="protein sequence ID" value="SEH85345.1"/>
    <property type="molecule type" value="Genomic_DNA"/>
</dbReference>
<feature type="signal peptide" evidence="10">
    <location>
        <begin position="1"/>
        <end position="25"/>
    </location>
</feature>
<evidence type="ECO:0000259" key="12">
    <source>
        <dbReference type="Pfam" id="PF07715"/>
    </source>
</evidence>
<keyword evidence="5 9" id="KW-0798">TonB box</keyword>
<evidence type="ECO:0000256" key="4">
    <source>
        <dbReference type="ARBA" id="ARBA00022692"/>
    </source>
</evidence>
<feature type="domain" description="TonB-dependent receptor plug" evidence="12">
    <location>
        <begin position="67"/>
        <end position="164"/>
    </location>
</feature>
<dbReference type="Gene3D" id="2.170.130.10">
    <property type="entry name" value="TonB-dependent receptor, plug domain"/>
    <property type="match status" value="1"/>
</dbReference>
<dbReference type="PANTHER" id="PTHR40980">
    <property type="entry name" value="PLUG DOMAIN-CONTAINING PROTEIN"/>
    <property type="match status" value="1"/>
</dbReference>
<dbReference type="InterPro" id="IPR036942">
    <property type="entry name" value="Beta-barrel_TonB_sf"/>
</dbReference>
<feature type="domain" description="TonB-dependent receptor-like beta-barrel" evidence="11">
    <location>
        <begin position="406"/>
        <end position="853"/>
    </location>
</feature>
<evidence type="ECO:0000256" key="10">
    <source>
        <dbReference type="SAM" id="SignalP"/>
    </source>
</evidence>
<dbReference type="CDD" id="cd01347">
    <property type="entry name" value="ligand_gated_channel"/>
    <property type="match status" value="1"/>
</dbReference>
<protein>
    <submittedName>
        <fullName evidence="13">TonB-dependent receptor</fullName>
    </submittedName>
</protein>
<dbReference type="InterPro" id="IPR039426">
    <property type="entry name" value="TonB-dep_rcpt-like"/>
</dbReference>
<keyword evidence="3 8" id="KW-1134">Transmembrane beta strand</keyword>
<evidence type="ECO:0000256" key="3">
    <source>
        <dbReference type="ARBA" id="ARBA00022452"/>
    </source>
</evidence>
<dbReference type="InterPro" id="IPR037066">
    <property type="entry name" value="Plug_dom_sf"/>
</dbReference>
<dbReference type="NCBIfam" id="TIGR01782">
    <property type="entry name" value="TonB-Xanth-Caul"/>
    <property type="match status" value="1"/>
</dbReference>
<evidence type="ECO:0000256" key="7">
    <source>
        <dbReference type="ARBA" id="ARBA00023237"/>
    </source>
</evidence>
<dbReference type="PANTHER" id="PTHR40980:SF3">
    <property type="entry name" value="TONB-DEPENDENT RECEPTOR-LIKE BETA-BARREL DOMAIN-CONTAINING PROTEIN"/>
    <property type="match status" value="1"/>
</dbReference>
<keyword evidence="13" id="KW-0675">Receptor</keyword>
<dbReference type="RefSeq" id="WP_092792482.1">
    <property type="nucleotide sequence ID" value="NZ_FNXF01000005.1"/>
</dbReference>
<comment type="subcellular location">
    <subcellularLocation>
        <location evidence="1 8">Cell outer membrane</location>
        <topology evidence="1 8">Multi-pass membrane protein</topology>
    </subcellularLocation>
</comment>
<evidence type="ECO:0000256" key="8">
    <source>
        <dbReference type="PROSITE-ProRule" id="PRU01360"/>
    </source>
</evidence>
<dbReference type="Gene3D" id="2.40.170.20">
    <property type="entry name" value="TonB-dependent receptor, beta-barrel domain"/>
    <property type="match status" value="1"/>
</dbReference>
<sequence length="887" mass="98043">MTAKFKLTVMAVAIAQCLAIQNVQAQTATEQQAAAQAQVAEQDQVETIVVRGFGATLSKSLQQKKFAESSVEIISTDDLGQLPDVTIADALARLPGVAAERDRGNASSLSIRGLGPRLNIATMNGREIVSAEPSRDVRYEQFPAELINSVEVYKSPMANNVEGGIAGLVNMNFVSPLSRDKRLISLSGNLMQYDLADDLSGADSSGKKAAFAYVDKLSDNFGVVFGVSYQDQPSVQRGTEFYSYNNNPAEQGDINEDGITEAAPWGGKSGTKVGNIERLGLLTILEWEPTDRLNLKYDLFYSQFDIEEREDQFWFDGWGNWQGSNNWGYQNSASAPTIITKADGSQQLTGGGILWGAHSANNATWFQENELISTGLKTVWSGDVWTVSADVGYSEASIKSRWVNITSDYTGPTPLDVRWNNTGKQLQIWVDDHISQPENYMISGMNVDTDRDLTDEMVSLKLDFERSVDWGVFETLLVGGRVTDRDKNNDVISWWQQPLADHGLSNYGYSYAIGGDFVSPDLYGFNNWDQVAQQGFGGIDHRSQYEKGPLDLAGSWRVEETNSAAYAMLKMVGEIGSIPYTGNVGLRYVHTSSTSSGYQLMNSTDYSPVTDEHSYSKLLPSLNMVFSLTEEAQLRLGLSRAMSRPPLIEMRSGFELNTQQDGVNTGSGGNAKLNPFVADQLDLGLEYYWNEDTAAAVSVFFKDLSSHIGVSVEKVTVDGTEYDFTRPVNGDGGQIRGFELMYQQAFKMLPGWLDGLGVYANYSFTDTNITEFTPVANPFPLGGLSRHVGSATLWYYRAGFDAKVSYNYRSANTSVGSWGTTEMTRTRAESTVDASISYEFTENFKVMLQAQNLTNELSLSYFDNDPSRPAHYREWGRRYLLGFQLTM</sequence>
<dbReference type="AlphaFoldDB" id="A0A1H6LH01"/>
<dbReference type="Proteomes" id="UP000199371">
    <property type="component" value="Unassembled WGS sequence"/>
</dbReference>
<dbReference type="InterPro" id="IPR012910">
    <property type="entry name" value="Plug_dom"/>
</dbReference>
<comment type="similarity">
    <text evidence="8 9">Belongs to the TonB-dependent receptor family.</text>
</comment>
<evidence type="ECO:0000259" key="11">
    <source>
        <dbReference type="Pfam" id="PF00593"/>
    </source>
</evidence>
<dbReference type="OrthoDB" id="99276at2"/>
<evidence type="ECO:0000256" key="5">
    <source>
        <dbReference type="ARBA" id="ARBA00023077"/>
    </source>
</evidence>
<evidence type="ECO:0000256" key="9">
    <source>
        <dbReference type="RuleBase" id="RU003357"/>
    </source>
</evidence>